<feature type="compositionally biased region" description="Basic residues" evidence="1">
    <location>
        <begin position="486"/>
        <end position="497"/>
    </location>
</feature>
<feature type="region of interest" description="Disordered" evidence="1">
    <location>
        <begin position="1"/>
        <end position="537"/>
    </location>
</feature>
<feature type="non-terminal residue" evidence="2">
    <location>
        <position position="537"/>
    </location>
</feature>
<evidence type="ECO:0000313" key="2">
    <source>
        <dbReference type="EMBL" id="CAA9271134.1"/>
    </source>
</evidence>
<gene>
    <name evidence="2" type="ORF">AVDCRST_MAG27-3051</name>
</gene>
<keyword evidence="2" id="KW-0808">Transferase</keyword>
<feature type="compositionally biased region" description="Low complexity" evidence="1">
    <location>
        <begin position="102"/>
        <end position="114"/>
    </location>
</feature>
<feature type="compositionally biased region" description="Basic residues" evidence="1">
    <location>
        <begin position="1"/>
        <end position="10"/>
    </location>
</feature>
<dbReference type="EMBL" id="CADCTD010000145">
    <property type="protein sequence ID" value="CAA9271134.1"/>
    <property type="molecule type" value="Genomic_DNA"/>
</dbReference>
<feature type="compositionally biased region" description="Basic residues" evidence="1">
    <location>
        <begin position="306"/>
        <end position="318"/>
    </location>
</feature>
<feature type="compositionally biased region" description="Basic and acidic residues" evidence="1">
    <location>
        <begin position="11"/>
        <end position="21"/>
    </location>
</feature>
<feature type="compositionally biased region" description="Basic residues" evidence="1">
    <location>
        <begin position="43"/>
        <end position="52"/>
    </location>
</feature>
<organism evidence="2">
    <name type="scientific">uncultured Craurococcus sp</name>
    <dbReference type="NCBI Taxonomy" id="1135998"/>
    <lineage>
        <taxon>Bacteria</taxon>
        <taxon>Pseudomonadati</taxon>
        <taxon>Pseudomonadota</taxon>
        <taxon>Alphaproteobacteria</taxon>
        <taxon>Acetobacterales</taxon>
        <taxon>Acetobacteraceae</taxon>
        <taxon>Craurococcus</taxon>
        <taxon>environmental samples</taxon>
    </lineage>
</organism>
<feature type="compositionally biased region" description="Basic residues" evidence="1">
    <location>
        <begin position="175"/>
        <end position="190"/>
    </location>
</feature>
<dbReference type="AlphaFoldDB" id="A0A6J4J8B2"/>
<evidence type="ECO:0000256" key="1">
    <source>
        <dbReference type="SAM" id="MobiDB-lite"/>
    </source>
</evidence>
<feature type="non-terminal residue" evidence="2">
    <location>
        <position position="1"/>
    </location>
</feature>
<name>A0A6J4J8B2_9PROT</name>
<feature type="compositionally biased region" description="Basic residues" evidence="1">
    <location>
        <begin position="238"/>
        <end position="263"/>
    </location>
</feature>
<dbReference type="GO" id="GO:0016740">
    <property type="term" value="F:transferase activity"/>
    <property type="evidence" value="ECO:0007669"/>
    <property type="project" value="UniProtKB-KW"/>
</dbReference>
<feature type="compositionally biased region" description="Low complexity" evidence="1">
    <location>
        <begin position="295"/>
        <end position="305"/>
    </location>
</feature>
<proteinExistence type="predicted"/>
<feature type="compositionally biased region" description="Low complexity" evidence="1">
    <location>
        <begin position="321"/>
        <end position="339"/>
    </location>
</feature>
<feature type="compositionally biased region" description="Basic residues" evidence="1">
    <location>
        <begin position="127"/>
        <end position="144"/>
    </location>
</feature>
<sequence>EQRRQHRRHAEPRLRYREFPDRLAAARQDSAGAGDGLLPLRPDRRRHRRQRRAAAGGEARPARRHGAEPRGPLDPPQPPRHRHGGGAADALRLPPGRDLRPLCRLGRARGLLPPLRRPGRPHAPPSPRRRRQRGSQCRRRRPLHRAPGPEPPAGPGAGPRPARPHLPAAILDGPRRRRGRLLRPGQHRPPPRGAGCRPRPRRGAARPRLGLPPPAPLPPPRLAEHRHHRARPPPARPAPRRRSGARPRRIGQGRFRPRLRRGAPARPAGRADRRPPRLPRRLLLRPRHGGAEGRAAPCPLGGLRLLPRRRRHRRRRHARGGEAPLPRRLAPQAGAARLRPLPRARLGPHRAWRAARGMRGDDRRHGDRQRRPFAPPDRGRSRPLLPPRRRQRRRDERAHLRRAGGGGLRPGAGPHLPAHQHPPRRGRGCGTRPGLHPARPARRRGHPGWPRRGHRPPPPLRRHLRPARRPGPGRLRPGGGGDSPVRPHRPPSRRRHGLGLSPPAGPPRRPRLGGRATAPTPDQGRKAPHGLDGARPL</sequence>
<reference evidence="2" key="1">
    <citation type="submission" date="2020-02" db="EMBL/GenBank/DDBJ databases">
        <authorList>
            <person name="Meier V. D."/>
        </authorList>
    </citation>
    <scope>NUCLEOTIDE SEQUENCE</scope>
    <source>
        <strain evidence="2">AVDCRST_MAG27</strain>
    </source>
</reference>
<feature type="compositionally biased region" description="Basic residues" evidence="1">
    <location>
        <begin position="276"/>
        <end position="288"/>
    </location>
</feature>
<dbReference type="EC" id="2.5.1.32" evidence="2"/>
<feature type="compositionally biased region" description="Pro residues" evidence="1">
    <location>
        <begin position="210"/>
        <end position="221"/>
    </location>
</feature>
<feature type="compositionally biased region" description="Basic residues" evidence="1">
    <location>
        <begin position="340"/>
        <end position="353"/>
    </location>
</feature>
<feature type="compositionally biased region" description="Basic residues" evidence="1">
    <location>
        <begin position="439"/>
        <end position="468"/>
    </location>
</feature>
<protein>
    <submittedName>
        <fullName evidence="2">Phytoene synthase</fullName>
        <ecNumber evidence="2">2.5.1.32</ecNumber>
    </submittedName>
</protein>
<accession>A0A6J4J8B2</accession>